<evidence type="ECO:0000256" key="8">
    <source>
        <dbReference type="ARBA" id="ARBA00025264"/>
    </source>
</evidence>
<feature type="compositionally biased region" description="Basic and acidic residues" evidence="10">
    <location>
        <begin position="428"/>
        <end position="439"/>
    </location>
</feature>
<feature type="domain" description="Myb-like" evidence="11">
    <location>
        <begin position="135"/>
        <end position="182"/>
    </location>
</feature>
<proteinExistence type="inferred from homology"/>
<evidence type="ECO:0000256" key="3">
    <source>
        <dbReference type="ARBA" id="ARBA00019132"/>
    </source>
</evidence>
<keyword evidence="6" id="KW-0804">Transcription</keyword>
<dbReference type="GO" id="GO:0035267">
    <property type="term" value="C:NuA4 histone acetyltransferase complex"/>
    <property type="evidence" value="ECO:0007669"/>
    <property type="project" value="InterPro"/>
</dbReference>
<dbReference type="InterPro" id="IPR032563">
    <property type="entry name" value="DAMP1_SANT-like"/>
</dbReference>
<dbReference type="EMBL" id="JANIEX010000017">
    <property type="protein sequence ID" value="KAJ3576182.1"/>
    <property type="molecule type" value="Genomic_DNA"/>
</dbReference>
<dbReference type="GO" id="GO:0000812">
    <property type="term" value="C:Swr1 complex"/>
    <property type="evidence" value="ECO:0007669"/>
    <property type="project" value="TreeGrafter"/>
</dbReference>
<evidence type="ECO:0000259" key="11">
    <source>
        <dbReference type="PROSITE" id="PS50090"/>
    </source>
</evidence>
<keyword evidence="5" id="KW-0805">Transcription regulation</keyword>
<feature type="compositionally biased region" description="Polar residues" evidence="10">
    <location>
        <begin position="20"/>
        <end position="33"/>
    </location>
</feature>
<comment type="subcellular location">
    <subcellularLocation>
        <location evidence="1">Nucleus</location>
    </subcellularLocation>
</comment>
<dbReference type="SMART" id="SM00717">
    <property type="entry name" value="SANT"/>
    <property type="match status" value="1"/>
</dbReference>
<feature type="region of interest" description="Disordered" evidence="10">
    <location>
        <begin position="291"/>
        <end position="312"/>
    </location>
</feature>
<evidence type="ECO:0000256" key="10">
    <source>
        <dbReference type="SAM" id="MobiDB-lite"/>
    </source>
</evidence>
<comment type="caution">
    <text evidence="12">The sequence shown here is derived from an EMBL/GenBank/DDBJ whole genome shotgun (WGS) entry which is preliminary data.</text>
</comment>
<feature type="compositionally biased region" description="Low complexity" evidence="10">
    <location>
        <begin position="457"/>
        <end position="466"/>
    </location>
</feature>
<sequence length="494" mass="55617">MNASAADIRSALSLEANASAGPSQPKRTGSSNVRKPEGISRELYSLIGPSAPTLAAQLSKPRLKQKPNLGIGTRTRWEWRSFKNKARSDGLELRHWVKANSDANADYAFAKYSVQTNNYTYSQDEYVRFLEDKEWTKEETDYLFNSVQDFDSRWYIIHDRYEFPGGPSRTLEDLKDRYYSVCRKLIRNRPWAGDEASKATLLSSFQFDKERELMRKKYVMSLENRTPEQVLEEEALYIEIKKLEQNERRFKREREDLLRLLGGIDSGLPDITEDDVSSLGQLLPIDPKVKKRKNGLDSESPVTPSTSTISAPVIKRPQPTKNAAFDAQNCIIRTELSNTTSATKAAHQPAFMRSFKLPMPKAAIAPKVTQALQELGISHTRLVMPTRDNVALLDSLVEATMFLIETKRLVDKADYDIQVLNTQLGLKEGPEGDGVKAEGMEVDESIADGENGEDGRAQSVASARSGRGSRKQSRRSMSVSSVDTRPNTKRQKRS</sequence>
<dbReference type="AlphaFoldDB" id="A0AAD5W445"/>
<feature type="region of interest" description="Disordered" evidence="10">
    <location>
        <begin position="14"/>
        <end position="35"/>
    </location>
</feature>
<comment type="similarity">
    <text evidence="2">Belongs to the SWC4 family.</text>
</comment>
<feature type="coiled-coil region" evidence="9">
    <location>
        <begin position="233"/>
        <end position="260"/>
    </location>
</feature>
<dbReference type="Pfam" id="PF16282">
    <property type="entry name" value="SANT_DAMP1_like"/>
    <property type="match status" value="1"/>
</dbReference>
<dbReference type="PANTHER" id="PTHR12855:SF10">
    <property type="entry name" value="DNA METHYLTRANSFERASE 1-ASSOCIATED PROTEIN 1"/>
    <property type="match status" value="1"/>
</dbReference>
<evidence type="ECO:0000256" key="2">
    <source>
        <dbReference type="ARBA" id="ARBA00006918"/>
    </source>
</evidence>
<comment type="function">
    <text evidence="8">Component of the SWR1 complex which mediates the ATP-dependent exchange of histone H2A for the H2A variant HZT1 leading to transcriptional regulation of selected genes by chromatin remodeling. Component of the NuA4 histone acetyltransferase complex which is involved in transcriptional activation of selected genes principally by acetylation of nucleosomal histone H4 and H2A. The NuA4 complex is also involved in DNA repair.</text>
</comment>
<evidence type="ECO:0000256" key="7">
    <source>
        <dbReference type="ARBA" id="ARBA00023242"/>
    </source>
</evidence>
<evidence type="ECO:0000256" key="1">
    <source>
        <dbReference type="ARBA" id="ARBA00004123"/>
    </source>
</evidence>
<dbReference type="PROSITE" id="PS50090">
    <property type="entry name" value="MYB_LIKE"/>
    <property type="match status" value="1"/>
</dbReference>
<dbReference type="CDD" id="cd11658">
    <property type="entry name" value="SANT_DMAP1_like"/>
    <property type="match status" value="1"/>
</dbReference>
<feature type="compositionally biased region" description="Acidic residues" evidence="10">
    <location>
        <begin position="440"/>
        <end position="452"/>
    </location>
</feature>
<dbReference type="GO" id="GO:0006281">
    <property type="term" value="P:DNA repair"/>
    <property type="evidence" value="ECO:0007669"/>
    <property type="project" value="InterPro"/>
</dbReference>
<dbReference type="GO" id="GO:0003714">
    <property type="term" value="F:transcription corepressor activity"/>
    <property type="evidence" value="ECO:0007669"/>
    <property type="project" value="TreeGrafter"/>
</dbReference>
<feature type="compositionally biased region" description="Polar residues" evidence="10">
    <location>
        <begin position="300"/>
        <end position="310"/>
    </location>
</feature>
<evidence type="ECO:0000256" key="4">
    <source>
        <dbReference type="ARBA" id="ARBA00022853"/>
    </source>
</evidence>
<evidence type="ECO:0000256" key="5">
    <source>
        <dbReference type="ARBA" id="ARBA00023015"/>
    </source>
</evidence>
<name>A0AAD5W445_9AGAR</name>
<reference evidence="12" key="1">
    <citation type="submission" date="2022-07" db="EMBL/GenBank/DDBJ databases">
        <title>Genome Sequence of Leucocoprinus birnbaumii.</title>
        <authorList>
            <person name="Buettner E."/>
        </authorList>
    </citation>
    <scope>NUCLEOTIDE SEQUENCE</scope>
    <source>
        <strain evidence="12">VT141</strain>
    </source>
</reference>
<gene>
    <name evidence="12" type="ORF">NP233_g606</name>
</gene>
<evidence type="ECO:0000313" key="12">
    <source>
        <dbReference type="EMBL" id="KAJ3576182.1"/>
    </source>
</evidence>
<dbReference type="Proteomes" id="UP001213000">
    <property type="component" value="Unassembled WGS sequence"/>
</dbReference>
<dbReference type="SUPFAM" id="SSF46689">
    <property type="entry name" value="Homeodomain-like"/>
    <property type="match status" value="1"/>
</dbReference>
<evidence type="ECO:0000256" key="9">
    <source>
        <dbReference type="SAM" id="Coils"/>
    </source>
</evidence>
<keyword evidence="13" id="KW-1185">Reference proteome</keyword>
<dbReference type="InterPro" id="IPR009057">
    <property type="entry name" value="Homeodomain-like_sf"/>
</dbReference>
<keyword evidence="7" id="KW-0539">Nucleus</keyword>
<keyword evidence="9" id="KW-0175">Coiled coil</keyword>
<organism evidence="12 13">
    <name type="scientific">Leucocoprinus birnbaumii</name>
    <dbReference type="NCBI Taxonomy" id="56174"/>
    <lineage>
        <taxon>Eukaryota</taxon>
        <taxon>Fungi</taxon>
        <taxon>Dikarya</taxon>
        <taxon>Basidiomycota</taxon>
        <taxon>Agaricomycotina</taxon>
        <taxon>Agaricomycetes</taxon>
        <taxon>Agaricomycetidae</taxon>
        <taxon>Agaricales</taxon>
        <taxon>Agaricineae</taxon>
        <taxon>Agaricaceae</taxon>
        <taxon>Leucocoprinus</taxon>
    </lineage>
</organism>
<dbReference type="GO" id="GO:0006338">
    <property type="term" value="P:chromatin remodeling"/>
    <property type="evidence" value="ECO:0007669"/>
    <property type="project" value="InterPro"/>
</dbReference>
<evidence type="ECO:0000313" key="13">
    <source>
        <dbReference type="Proteomes" id="UP001213000"/>
    </source>
</evidence>
<dbReference type="GO" id="GO:0000122">
    <property type="term" value="P:negative regulation of transcription by RNA polymerase II"/>
    <property type="evidence" value="ECO:0007669"/>
    <property type="project" value="TreeGrafter"/>
</dbReference>
<dbReference type="InterPro" id="IPR027109">
    <property type="entry name" value="Swc4/Dmap1"/>
</dbReference>
<dbReference type="InterPro" id="IPR001005">
    <property type="entry name" value="SANT/Myb"/>
</dbReference>
<dbReference type="Gene3D" id="1.10.10.60">
    <property type="entry name" value="Homeodomain-like"/>
    <property type="match status" value="1"/>
</dbReference>
<dbReference type="PANTHER" id="PTHR12855">
    <property type="entry name" value="DNA METHYLTRANSFERASE 1-ASSOCIATED PROTEIN 1 FAMILY MEMBER"/>
    <property type="match status" value="1"/>
</dbReference>
<keyword evidence="4" id="KW-0156">Chromatin regulator</keyword>
<feature type="region of interest" description="Disordered" evidence="10">
    <location>
        <begin position="426"/>
        <end position="494"/>
    </location>
</feature>
<evidence type="ECO:0000256" key="6">
    <source>
        <dbReference type="ARBA" id="ARBA00023163"/>
    </source>
</evidence>
<accession>A0AAD5W445</accession>
<protein>
    <recommendedName>
        <fullName evidence="3">SWR1-complex protein 4</fullName>
    </recommendedName>
</protein>